<feature type="transmembrane region" description="Helical" evidence="11">
    <location>
        <begin position="91"/>
        <end position="120"/>
    </location>
</feature>
<evidence type="ECO:0000256" key="3">
    <source>
        <dbReference type="ARBA" id="ARBA00022448"/>
    </source>
</evidence>
<keyword evidence="10 11" id="KW-0066">ATP synthesis</keyword>
<keyword evidence="3 11" id="KW-0813">Transport</keyword>
<evidence type="ECO:0000313" key="13">
    <source>
        <dbReference type="EMBL" id="PJC55857.1"/>
    </source>
</evidence>
<evidence type="ECO:0000256" key="8">
    <source>
        <dbReference type="ARBA" id="ARBA00023065"/>
    </source>
</evidence>
<dbReference type="CDD" id="cd00310">
    <property type="entry name" value="ATP-synt_Fo_a_6"/>
    <property type="match status" value="1"/>
</dbReference>
<keyword evidence="8 11" id="KW-0406">Ion transport</keyword>
<evidence type="ECO:0000256" key="12">
    <source>
        <dbReference type="RuleBase" id="RU000483"/>
    </source>
</evidence>
<evidence type="ECO:0000256" key="6">
    <source>
        <dbReference type="ARBA" id="ARBA00022781"/>
    </source>
</evidence>
<comment type="caution">
    <text evidence="13">The sequence shown here is derived from an EMBL/GenBank/DDBJ whole genome shotgun (WGS) entry which is preliminary data.</text>
</comment>
<dbReference type="GO" id="GO:0005886">
    <property type="term" value="C:plasma membrane"/>
    <property type="evidence" value="ECO:0007669"/>
    <property type="project" value="UniProtKB-SubCell"/>
</dbReference>
<evidence type="ECO:0000256" key="2">
    <source>
        <dbReference type="ARBA" id="ARBA00006810"/>
    </source>
</evidence>
<organism evidence="13 14">
    <name type="scientific">Candidatus Kaiserbacteria bacterium CG_4_9_14_0_2_um_filter_41_32</name>
    <dbReference type="NCBI Taxonomy" id="1974601"/>
    <lineage>
        <taxon>Bacteria</taxon>
        <taxon>Candidatus Kaiseribacteriota</taxon>
    </lineage>
</organism>
<evidence type="ECO:0000313" key="14">
    <source>
        <dbReference type="Proteomes" id="UP000230391"/>
    </source>
</evidence>
<evidence type="ECO:0000256" key="9">
    <source>
        <dbReference type="ARBA" id="ARBA00023136"/>
    </source>
</evidence>
<comment type="subcellular location">
    <subcellularLocation>
        <location evidence="11 12">Cell membrane</location>
        <topology evidence="11 12">Multi-pass membrane protein</topology>
    </subcellularLocation>
    <subcellularLocation>
        <location evidence="1">Membrane</location>
        <topology evidence="1">Multi-pass membrane protein</topology>
    </subcellularLocation>
</comment>
<dbReference type="Pfam" id="PF00119">
    <property type="entry name" value="ATP-synt_A"/>
    <property type="match status" value="1"/>
</dbReference>
<dbReference type="PANTHER" id="PTHR42823">
    <property type="entry name" value="ATP SYNTHASE SUBUNIT A, CHLOROPLASTIC"/>
    <property type="match status" value="1"/>
</dbReference>
<evidence type="ECO:0000256" key="4">
    <source>
        <dbReference type="ARBA" id="ARBA00022547"/>
    </source>
</evidence>
<evidence type="ECO:0000256" key="11">
    <source>
        <dbReference type="HAMAP-Rule" id="MF_01393"/>
    </source>
</evidence>
<gene>
    <name evidence="11 13" type="primary">atpB</name>
    <name evidence="13" type="ORF">CO026_03460</name>
</gene>
<proteinExistence type="inferred from homology"/>
<reference evidence="14" key="1">
    <citation type="submission" date="2017-09" db="EMBL/GenBank/DDBJ databases">
        <title>Depth-based differentiation of microbial function through sediment-hosted aquifers and enrichment of novel symbionts in the deep terrestrial subsurface.</title>
        <authorList>
            <person name="Probst A.J."/>
            <person name="Ladd B."/>
            <person name="Jarett J.K."/>
            <person name="Geller-Mcgrath D.E."/>
            <person name="Sieber C.M.K."/>
            <person name="Emerson J.B."/>
            <person name="Anantharaman K."/>
            <person name="Thomas B.C."/>
            <person name="Malmstrom R."/>
            <person name="Stieglmeier M."/>
            <person name="Klingl A."/>
            <person name="Woyke T."/>
            <person name="Ryan C.M."/>
            <person name="Banfield J.F."/>
        </authorList>
    </citation>
    <scope>NUCLEOTIDE SEQUENCE [LARGE SCALE GENOMIC DNA]</scope>
</reference>
<keyword evidence="4 11" id="KW-0138">CF(0)</keyword>
<dbReference type="InterPro" id="IPR000568">
    <property type="entry name" value="ATP_synth_F0_asu"/>
</dbReference>
<protein>
    <recommendedName>
        <fullName evidence="11 12">ATP synthase subunit a</fullName>
    </recommendedName>
    <alternativeName>
        <fullName evidence="11">ATP synthase F0 sector subunit a</fullName>
    </alternativeName>
    <alternativeName>
        <fullName evidence="11">F-ATPase subunit 6</fullName>
    </alternativeName>
</protein>
<dbReference type="PANTHER" id="PTHR42823:SF3">
    <property type="entry name" value="ATP SYNTHASE SUBUNIT A, CHLOROPLASTIC"/>
    <property type="match status" value="1"/>
</dbReference>
<keyword evidence="5 11" id="KW-0812">Transmembrane</keyword>
<sequence>MFGINTVHAAKEGIHVVLSPYVVGEFYGIPITATMITTWLTMFILVVGIVLLRSRLKLVPGKVQIMFELMIGGVFDYMSDILESRKLAKTYFPIVMTIFIFILSLNWFGLLPGVTAIGFYEYREGLAHFIPLLYPPATDLNITIAFALIAFFTIEIAGVVAIGIFKYAGKFINFKSPLAFLIGIIELLSELARLISFSFRLFGNIFAGKTLLVVAIFFVPYIIPVPIMAFEIFVGFIQAFVFSILTLFFIKLAVTPPH</sequence>
<dbReference type="Proteomes" id="UP000230391">
    <property type="component" value="Unassembled WGS sequence"/>
</dbReference>
<evidence type="ECO:0000256" key="10">
    <source>
        <dbReference type="ARBA" id="ARBA00023310"/>
    </source>
</evidence>
<dbReference type="HAMAP" id="MF_01393">
    <property type="entry name" value="ATP_synth_a_bact"/>
    <property type="match status" value="1"/>
</dbReference>
<dbReference type="GO" id="GO:0046933">
    <property type="term" value="F:proton-transporting ATP synthase activity, rotational mechanism"/>
    <property type="evidence" value="ECO:0007669"/>
    <property type="project" value="UniProtKB-UniRule"/>
</dbReference>
<dbReference type="PROSITE" id="PS00449">
    <property type="entry name" value="ATPASE_A"/>
    <property type="match status" value="1"/>
</dbReference>
<dbReference type="GO" id="GO:0042777">
    <property type="term" value="P:proton motive force-driven plasma membrane ATP synthesis"/>
    <property type="evidence" value="ECO:0007669"/>
    <property type="project" value="TreeGrafter"/>
</dbReference>
<feature type="transmembrane region" description="Helical" evidence="11">
    <location>
        <begin position="201"/>
        <end position="223"/>
    </location>
</feature>
<dbReference type="Gene3D" id="1.20.120.220">
    <property type="entry name" value="ATP synthase, F0 complex, subunit A"/>
    <property type="match status" value="1"/>
</dbReference>
<comment type="function">
    <text evidence="11 12">Key component of the proton channel; it plays a direct role in the translocation of protons across the membrane.</text>
</comment>
<dbReference type="SUPFAM" id="SSF81336">
    <property type="entry name" value="F1F0 ATP synthase subunit A"/>
    <property type="match status" value="1"/>
</dbReference>
<feature type="transmembrane region" description="Helical" evidence="11">
    <location>
        <begin position="230"/>
        <end position="250"/>
    </location>
</feature>
<keyword evidence="11" id="KW-1003">Cell membrane</keyword>
<dbReference type="InterPro" id="IPR035908">
    <property type="entry name" value="F0_ATP_A_sf"/>
</dbReference>
<dbReference type="InterPro" id="IPR045082">
    <property type="entry name" value="ATP_syn_F0_a_bact/chloroplast"/>
</dbReference>
<evidence type="ECO:0000256" key="1">
    <source>
        <dbReference type="ARBA" id="ARBA00004141"/>
    </source>
</evidence>
<dbReference type="PRINTS" id="PR00123">
    <property type="entry name" value="ATPASEA"/>
</dbReference>
<evidence type="ECO:0000256" key="5">
    <source>
        <dbReference type="ARBA" id="ARBA00022692"/>
    </source>
</evidence>
<dbReference type="EMBL" id="PFRD01000126">
    <property type="protein sequence ID" value="PJC55857.1"/>
    <property type="molecule type" value="Genomic_DNA"/>
</dbReference>
<name>A0A2M8FDZ1_9BACT</name>
<keyword evidence="7 11" id="KW-1133">Transmembrane helix</keyword>
<comment type="similarity">
    <text evidence="2 11 12">Belongs to the ATPase A chain family.</text>
</comment>
<dbReference type="InterPro" id="IPR023011">
    <property type="entry name" value="ATP_synth_F0_asu_AS"/>
</dbReference>
<keyword evidence="9 11" id="KW-0472">Membrane</keyword>
<feature type="transmembrane region" description="Helical" evidence="11">
    <location>
        <begin position="27"/>
        <end position="52"/>
    </location>
</feature>
<keyword evidence="6 11" id="KW-0375">Hydrogen ion transport</keyword>
<accession>A0A2M8FDZ1</accession>
<dbReference type="GO" id="GO:0045259">
    <property type="term" value="C:proton-transporting ATP synthase complex"/>
    <property type="evidence" value="ECO:0007669"/>
    <property type="project" value="UniProtKB-KW"/>
</dbReference>
<feature type="transmembrane region" description="Helical" evidence="11">
    <location>
        <begin position="140"/>
        <end position="165"/>
    </location>
</feature>
<dbReference type="NCBIfam" id="TIGR01131">
    <property type="entry name" value="ATP_synt_6_or_A"/>
    <property type="match status" value="1"/>
</dbReference>
<evidence type="ECO:0000256" key="7">
    <source>
        <dbReference type="ARBA" id="ARBA00022989"/>
    </source>
</evidence>
<dbReference type="AlphaFoldDB" id="A0A2M8FDZ1"/>